<feature type="transmembrane region" description="Helical" evidence="2">
    <location>
        <begin position="117"/>
        <end position="137"/>
    </location>
</feature>
<feature type="transmembrane region" description="Helical" evidence="2">
    <location>
        <begin position="90"/>
        <end position="111"/>
    </location>
</feature>
<keyword evidence="2" id="KW-0812">Transmembrane</keyword>
<evidence type="ECO:0000256" key="2">
    <source>
        <dbReference type="SAM" id="Phobius"/>
    </source>
</evidence>
<feature type="transmembrane region" description="Helical" evidence="2">
    <location>
        <begin position="199"/>
        <end position="229"/>
    </location>
</feature>
<sequence>MDTCWNSKIPIQRKCPLMTKHREAILCMLVAALFFCLTEVCMKKINGDLNGVQVNATRYTLAGLALMPWSRKQLLARHARVTFAQQKLCFFLGFMGIAMVGPLYQMASVVLGASHTAVIFSSTPLFITVLAALILGTPITRYEIAALGLQVLAIAVLVDPFHMTLDPGGFLGLMVCVFGYSLYAVGGKKLMPALGSVTVTAWTFLWGGLQLLFVAFLSHIPAVAAFFTAHGLGNYAYIPLLTGYTWANLPWVLTLYLGITLVAFLCWFRAMEVGSITLGSLTYFIKPALSPLFAWFFVGEAITFQMALGMGLMLLGARIALIK</sequence>
<evidence type="ECO:0000256" key="1">
    <source>
        <dbReference type="ARBA" id="ARBA00007362"/>
    </source>
</evidence>
<dbReference type="SUPFAM" id="SSF103481">
    <property type="entry name" value="Multidrug resistance efflux transporter EmrE"/>
    <property type="match status" value="2"/>
</dbReference>
<reference evidence="4 5" key="1">
    <citation type="submission" date="2019-08" db="EMBL/GenBank/DDBJ databases">
        <title>In-depth cultivation of the pig gut microbiome towards novel bacterial diversity and tailored functional studies.</title>
        <authorList>
            <person name="Wylensek D."/>
            <person name="Hitch T.C.A."/>
            <person name="Clavel T."/>
        </authorList>
    </citation>
    <scope>NUCLEOTIDE SEQUENCE [LARGE SCALE GENOMIC DNA]</scope>
    <source>
        <strain evidence="4 5">WCA-389-WT-5B</strain>
    </source>
</reference>
<feature type="transmembrane region" description="Helical" evidence="2">
    <location>
        <begin position="169"/>
        <end position="187"/>
    </location>
</feature>
<evidence type="ECO:0000313" key="5">
    <source>
        <dbReference type="Proteomes" id="UP000441455"/>
    </source>
</evidence>
<dbReference type="GO" id="GO:0016020">
    <property type="term" value="C:membrane"/>
    <property type="evidence" value="ECO:0007669"/>
    <property type="project" value="InterPro"/>
</dbReference>
<feature type="domain" description="EamA" evidence="3">
    <location>
        <begin position="169"/>
        <end position="319"/>
    </location>
</feature>
<dbReference type="PANTHER" id="PTHR22911">
    <property type="entry name" value="ACYL-MALONYL CONDENSING ENZYME-RELATED"/>
    <property type="match status" value="1"/>
</dbReference>
<organism evidence="4 5">
    <name type="scientific">Acidaminococcus fermentans</name>
    <dbReference type="NCBI Taxonomy" id="905"/>
    <lineage>
        <taxon>Bacteria</taxon>
        <taxon>Bacillati</taxon>
        <taxon>Bacillota</taxon>
        <taxon>Negativicutes</taxon>
        <taxon>Acidaminococcales</taxon>
        <taxon>Acidaminococcaceae</taxon>
        <taxon>Acidaminococcus</taxon>
    </lineage>
</organism>
<feature type="transmembrane region" description="Helical" evidence="2">
    <location>
        <begin position="144"/>
        <end position="163"/>
    </location>
</feature>
<dbReference type="InterPro" id="IPR000620">
    <property type="entry name" value="EamA_dom"/>
</dbReference>
<dbReference type="Pfam" id="PF00892">
    <property type="entry name" value="EamA"/>
    <property type="match status" value="2"/>
</dbReference>
<evidence type="ECO:0000313" key="4">
    <source>
        <dbReference type="EMBL" id="MSS82440.1"/>
    </source>
</evidence>
<feature type="transmembrane region" description="Helical" evidence="2">
    <location>
        <begin position="304"/>
        <end position="321"/>
    </location>
</feature>
<keyword evidence="2" id="KW-0472">Membrane</keyword>
<feature type="transmembrane region" description="Helical" evidence="2">
    <location>
        <begin position="249"/>
        <end position="268"/>
    </location>
</feature>
<dbReference type="InterPro" id="IPR037185">
    <property type="entry name" value="EmrE-like"/>
</dbReference>
<dbReference type="EMBL" id="VULN01000009">
    <property type="protein sequence ID" value="MSS82440.1"/>
    <property type="molecule type" value="Genomic_DNA"/>
</dbReference>
<protein>
    <submittedName>
        <fullName evidence="4">DMT family transporter</fullName>
    </submittedName>
</protein>
<dbReference type="AlphaFoldDB" id="A0A6N7VN69"/>
<accession>A0A6N7VN69</accession>
<evidence type="ECO:0000259" key="3">
    <source>
        <dbReference type="Pfam" id="PF00892"/>
    </source>
</evidence>
<comment type="similarity">
    <text evidence="1">Belongs to the EamA transporter family.</text>
</comment>
<dbReference type="Proteomes" id="UP000441455">
    <property type="component" value="Unassembled WGS sequence"/>
</dbReference>
<gene>
    <name evidence="4" type="ORF">FX155_07520</name>
</gene>
<name>A0A6N7VN69_ACIFE</name>
<comment type="caution">
    <text evidence="4">The sequence shown here is derived from an EMBL/GenBank/DDBJ whole genome shotgun (WGS) entry which is preliminary data.</text>
</comment>
<dbReference type="OrthoDB" id="9813604at2"/>
<proteinExistence type="inferred from homology"/>
<keyword evidence="2" id="KW-1133">Transmembrane helix</keyword>
<feature type="domain" description="EamA" evidence="3">
    <location>
        <begin position="24"/>
        <end position="158"/>
    </location>
</feature>